<dbReference type="HOGENOM" id="CLU_1499216_0_0_1"/>
<reference evidence="3" key="2">
    <citation type="submission" date="2010-04" db="EMBL/GenBank/DDBJ databases">
        <authorList>
            <person name="Buell R."/>
            <person name="Hamilton J."/>
            <person name="Hostetler J."/>
        </authorList>
    </citation>
    <scope>NUCLEOTIDE SEQUENCE [LARGE SCALE GENOMIC DNA]</scope>
    <source>
        <strain evidence="3">DAOM:BR144</strain>
    </source>
</reference>
<evidence type="ECO:0000256" key="1">
    <source>
        <dbReference type="SAM" id="MobiDB-lite"/>
    </source>
</evidence>
<dbReference type="EnsemblProtists" id="PYU1_T002630">
    <property type="protein sequence ID" value="PYU1_T002630"/>
    <property type="gene ID" value="PYU1_G002627"/>
</dbReference>
<feature type="compositionally biased region" description="Basic and acidic residues" evidence="1">
    <location>
        <begin position="104"/>
        <end position="124"/>
    </location>
</feature>
<name>K3WCD9_GLOUD</name>
<sequence length="180" mass="19355">MAEENAKLSSLFNKKKKKGGKSTTVNANVIAKEQSKAESAAAAAARPVSPAKSAIKTKAKPVAAASPSGGPSGAPVKTLADLSLNDKNAPQEKMSFQWAKQPKKYKDTSDKDGVARTWEEQEERNRLNKRLNLNSERAFPTLGVDAEKAQLSTMKAPKAKAVEVKNVWASLHHADDEDSD</sequence>
<protein>
    <submittedName>
        <fullName evidence="2">Uncharacterized protein</fullName>
    </submittedName>
</protein>
<dbReference type="eggNOG" id="ENOG502S5E2">
    <property type="taxonomic scope" value="Eukaryota"/>
</dbReference>
<proteinExistence type="predicted"/>
<keyword evidence="3" id="KW-1185">Reference proteome</keyword>
<organism evidence="2 3">
    <name type="scientific">Globisporangium ultimum (strain ATCC 200006 / CBS 805.95 / DAOM BR144)</name>
    <name type="common">Pythium ultimum</name>
    <dbReference type="NCBI Taxonomy" id="431595"/>
    <lineage>
        <taxon>Eukaryota</taxon>
        <taxon>Sar</taxon>
        <taxon>Stramenopiles</taxon>
        <taxon>Oomycota</taxon>
        <taxon>Peronosporomycetes</taxon>
        <taxon>Pythiales</taxon>
        <taxon>Pythiaceae</taxon>
        <taxon>Globisporangium</taxon>
    </lineage>
</organism>
<reference evidence="3" key="1">
    <citation type="journal article" date="2010" name="Genome Biol.">
        <title>Genome sequence of the necrotrophic plant pathogen Pythium ultimum reveals original pathogenicity mechanisms and effector repertoire.</title>
        <authorList>
            <person name="Levesque C.A."/>
            <person name="Brouwer H."/>
            <person name="Cano L."/>
            <person name="Hamilton J.P."/>
            <person name="Holt C."/>
            <person name="Huitema E."/>
            <person name="Raffaele S."/>
            <person name="Robideau G.P."/>
            <person name="Thines M."/>
            <person name="Win J."/>
            <person name="Zerillo M.M."/>
            <person name="Beakes G.W."/>
            <person name="Boore J.L."/>
            <person name="Busam D."/>
            <person name="Dumas B."/>
            <person name="Ferriera S."/>
            <person name="Fuerstenberg S.I."/>
            <person name="Gachon C.M."/>
            <person name="Gaulin E."/>
            <person name="Govers F."/>
            <person name="Grenville-Briggs L."/>
            <person name="Horner N."/>
            <person name="Hostetler J."/>
            <person name="Jiang R.H."/>
            <person name="Johnson J."/>
            <person name="Krajaejun T."/>
            <person name="Lin H."/>
            <person name="Meijer H.J."/>
            <person name="Moore B."/>
            <person name="Morris P."/>
            <person name="Phuntmart V."/>
            <person name="Puiu D."/>
            <person name="Shetty J."/>
            <person name="Stajich J.E."/>
            <person name="Tripathy S."/>
            <person name="Wawra S."/>
            <person name="van West P."/>
            <person name="Whitty B.R."/>
            <person name="Coutinho P.M."/>
            <person name="Henrissat B."/>
            <person name="Martin F."/>
            <person name="Thomas P.D."/>
            <person name="Tyler B.M."/>
            <person name="De Vries R.P."/>
            <person name="Kamoun S."/>
            <person name="Yandell M."/>
            <person name="Tisserat N."/>
            <person name="Buell C.R."/>
        </authorList>
    </citation>
    <scope>NUCLEOTIDE SEQUENCE</scope>
    <source>
        <strain evidence="3">DAOM:BR144</strain>
    </source>
</reference>
<feature type="compositionally biased region" description="Low complexity" evidence="1">
    <location>
        <begin position="37"/>
        <end position="77"/>
    </location>
</feature>
<evidence type="ECO:0000313" key="3">
    <source>
        <dbReference type="Proteomes" id="UP000019132"/>
    </source>
</evidence>
<accession>K3WCD9</accession>
<evidence type="ECO:0000313" key="2">
    <source>
        <dbReference type="EnsemblProtists" id="PYU1_T002630"/>
    </source>
</evidence>
<dbReference type="InParanoid" id="K3WCD9"/>
<dbReference type="Proteomes" id="UP000019132">
    <property type="component" value="Unassembled WGS sequence"/>
</dbReference>
<dbReference type="OMA" id="SFQWAKQ"/>
<dbReference type="VEuPathDB" id="FungiDB:PYU1_G002627"/>
<dbReference type="AlphaFoldDB" id="K3WCD9"/>
<feature type="region of interest" description="Disordered" evidence="1">
    <location>
        <begin position="1"/>
        <end position="124"/>
    </location>
</feature>
<reference evidence="2" key="3">
    <citation type="submission" date="2014-11" db="UniProtKB">
        <authorList>
            <consortium name="EnsemblProtists"/>
        </authorList>
    </citation>
    <scope>IDENTIFICATION</scope>
    <source>
        <strain evidence="2">DAOM BR144</strain>
    </source>
</reference>